<evidence type="ECO:0000256" key="1">
    <source>
        <dbReference type="ARBA" id="ARBA00022801"/>
    </source>
</evidence>
<dbReference type="PANTHER" id="PTHR43222">
    <property type="entry name" value="NUDIX HYDROLASE 23"/>
    <property type="match status" value="1"/>
</dbReference>
<accession>A0ABD5ZFN6</accession>
<gene>
    <name evidence="3" type="ORF">ACFQJC_11200</name>
</gene>
<sequence>MVADDSPDIESVAVEPDYCPKCGTAVETNEFEGRETPWCPACDLLFSQNAVAAVQVVVHDGERVLLLDEPIPQSEGILTLPGGYAKYDEGPKEALLRELEEETGLSADPSDLEYLTTYHADLSVVGIYFLTYTLERSATAGELHPQFEEGTVAFRPVEEVLSMTDRRRDSDRERIEMAVERHVE</sequence>
<dbReference type="Proteomes" id="UP001596481">
    <property type="component" value="Unassembled WGS sequence"/>
</dbReference>
<dbReference type="PROSITE" id="PS51462">
    <property type="entry name" value="NUDIX"/>
    <property type="match status" value="1"/>
</dbReference>
<dbReference type="InterPro" id="IPR020084">
    <property type="entry name" value="NUDIX_hydrolase_CS"/>
</dbReference>
<evidence type="ECO:0000259" key="2">
    <source>
        <dbReference type="PROSITE" id="PS51462"/>
    </source>
</evidence>
<dbReference type="PROSITE" id="PS00893">
    <property type="entry name" value="NUDIX_BOX"/>
    <property type="match status" value="1"/>
</dbReference>
<name>A0ABD5ZFN6_9EURY</name>
<reference evidence="3 4" key="1">
    <citation type="journal article" date="2019" name="Int. J. Syst. Evol. Microbiol.">
        <title>The Global Catalogue of Microorganisms (GCM) 10K type strain sequencing project: providing services to taxonomists for standard genome sequencing and annotation.</title>
        <authorList>
            <consortium name="The Broad Institute Genomics Platform"/>
            <consortium name="The Broad Institute Genome Sequencing Center for Infectious Disease"/>
            <person name="Wu L."/>
            <person name="Ma J."/>
        </authorList>
    </citation>
    <scope>NUCLEOTIDE SEQUENCE [LARGE SCALE GENOMIC DNA]</scope>
    <source>
        <strain evidence="3 4">DSM 29988</strain>
    </source>
</reference>
<dbReference type="InterPro" id="IPR000086">
    <property type="entry name" value="NUDIX_hydrolase_dom"/>
</dbReference>
<dbReference type="InterPro" id="IPR015797">
    <property type="entry name" value="NUDIX_hydrolase-like_dom_sf"/>
</dbReference>
<dbReference type="AlphaFoldDB" id="A0ABD5ZFN6"/>
<keyword evidence="4" id="KW-1185">Reference proteome</keyword>
<dbReference type="PANTHER" id="PTHR43222:SF2">
    <property type="entry name" value="NUDIX HYDROLASE 23, CHLOROPLASTIC"/>
    <property type="match status" value="1"/>
</dbReference>
<proteinExistence type="predicted"/>
<organism evidence="3 4">
    <name type="scientific">Haloferax namakaokahaiae</name>
    <dbReference type="NCBI Taxonomy" id="1748331"/>
    <lineage>
        <taxon>Archaea</taxon>
        <taxon>Methanobacteriati</taxon>
        <taxon>Methanobacteriota</taxon>
        <taxon>Stenosarchaea group</taxon>
        <taxon>Halobacteria</taxon>
        <taxon>Halobacteriales</taxon>
        <taxon>Haloferacaceae</taxon>
        <taxon>Haloferax</taxon>
    </lineage>
</organism>
<dbReference type="Pfam" id="PF00293">
    <property type="entry name" value="NUDIX"/>
    <property type="match status" value="1"/>
</dbReference>
<comment type="caution">
    <text evidence="3">The sequence shown here is derived from an EMBL/GenBank/DDBJ whole genome shotgun (WGS) entry which is preliminary data.</text>
</comment>
<keyword evidence="1" id="KW-0378">Hydrolase</keyword>
<dbReference type="SUPFAM" id="SSF55811">
    <property type="entry name" value="Nudix"/>
    <property type="match status" value="1"/>
</dbReference>
<protein>
    <submittedName>
        <fullName evidence="3">NUDIX domain-containing protein</fullName>
    </submittedName>
</protein>
<feature type="domain" description="Nudix hydrolase" evidence="2">
    <location>
        <begin position="49"/>
        <end position="177"/>
    </location>
</feature>
<dbReference type="Gene3D" id="3.90.79.10">
    <property type="entry name" value="Nucleoside Triphosphate Pyrophosphohydrolase"/>
    <property type="match status" value="1"/>
</dbReference>
<dbReference type="GO" id="GO:0016787">
    <property type="term" value="F:hydrolase activity"/>
    <property type="evidence" value="ECO:0007669"/>
    <property type="project" value="UniProtKB-KW"/>
</dbReference>
<evidence type="ECO:0000313" key="4">
    <source>
        <dbReference type="Proteomes" id="UP001596481"/>
    </source>
</evidence>
<dbReference type="EMBL" id="JBHTAA010000005">
    <property type="protein sequence ID" value="MFC7204084.1"/>
    <property type="molecule type" value="Genomic_DNA"/>
</dbReference>
<dbReference type="RefSeq" id="WP_390223491.1">
    <property type="nucleotide sequence ID" value="NZ_JBHTAA010000005.1"/>
</dbReference>
<evidence type="ECO:0000313" key="3">
    <source>
        <dbReference type="EMBL" id="MFC7204084.1"/>
    </source>
</evidence>